<protein>
    <recommendedName>
        <fullName evidence="11">Peptidase M50 domain-containing protein</fullName>
    </recommendedName>
</protein>
<dbReference type="GO" id="GO:0006508">
    <property type="term" value="P:proteolysis"/>
    <property type="evidence" value="ECO:0007669"/>
    <property type="project" value="UniProtKB-KW"/>
</dbReference>
<dbReference type="PANTHER" id="PTHR42837:SF2">
    <property type="entry name" value="MEMBRANE METALLOPROTEASE ARASP2, CHLOROPLASTIC-RELATED"/>
    <property type="match status" value="1"/>
</dbReference>
<proteinExistence type="predicted"/>
<keyword evidence="6" id="KW-0862">Zinc</keyword>
<dbReference type="GO" id="GO:0004222">
    <property type="term" value="F:metalloendopeptidase activity"/>
    <property type="evidence" value="ECO:0007669"/>
    <property type="project" value="InterPro"/>
</dbReference>
<evidence type="ECO:0000256" key="4">
    <source>
        <dbReference type="ARBA" id="ARBA00022692"/>
    </source>
</evidence>
<dbReference type="Pfam" id="PF02163">
    <property type="entry name" value="Peptidase_M50"/>
    <property type="match status" value="1"/>
</dbReference>
<keyword evidence="7 10" id="KW-1133">Transmembrane helix</keyword>
<name>X1LS72_9ZZZZ</name>
<evidence type="ECO:0000256" key="9">
    <source>
        <dbReference type="ARBA" id="ARBA00023136"/>
    </source>
</evidence>
<evidence type="ECO:0000256" key="6">
    <source>
        <dbReference type="ARBA" id="ARBA00022833"/>
    </source>
</evidence>
<comment type="cofactor">
    <cofactor evidence="1">
        <name>Zn(2+)</name>
        <dbReference type="ChEBI" id="CHEBI:29105"/>
    </cofactor>
</comment>
<feature type="transmembrane region" description="Helical" evidence="10">
    <location>
        <begin position="152"/>
        <end position="174"/>
    </location>
</feature>
<accession>X1LS72</accession>
<evidence type="ECO:0000259" key="11">
    <source>
        <dbReference type="Pfam" id="PF02163"/>
    </source>
</evidence>
<organism evidence="12">
    <name type="scientific">marine sediment metagenome</name>
    <dbReference type="NCBI Taxonomy" id="412755"/>
    <lineage>
        <taxon>unclassified sequences</taxon>
        <taxon>metagenomes</taxon>
        <taxon>ecological metagenomes</taxon>
    </lineage>
</organism>
<dbReference type="InterPro" id="IPR004387">
    <property type="entry name" value="Pept_M50_Zn"/>
</dbReference>
<evidence type="ECO:0000256" key="5">
    <source>
        <dbReference type="ARBA" id="ARBA00022801"/>
    </source>
</evidence>
<evidence type="ECO:0000256" key="3">
    <source>
        <dbReference type="ARBA" id="ARBA00022670"/>
    </source>
</evidence>
<comment type="subcellular location">
    <subcellularLocation>
        <location evidence="2">Membrane</location>
        <topology evidence="2">Multi-pass membrane protein</topology>
    </subcellularLocation>
</comment>
<dbReference type="InterPro" id="IPR008915">
    <property type="entry name" value="Peptidase_M50"/>
</dbReference>
<dbReference type="GO" id="GO:0016020">
    <property type="term" value="C:membrane"/>
    <property type="evidence" value="ECO:0007669"/>
    <property type="project" value="UniProtKB-SubCell"/>
</dbReference>
<dbReference type="PANTHER" id="PTHR42837">
    <property type="entry name" value="REGULATOR OF SIGMA-E PROTEASE RSEP"/>
    <property type="match status" value="1"/>
</dbReference>
<reference evidence="12" key="1">
    <citation type="journal article" date="2014" name="Front. Microbiol.">
        <title>High frequency of phylogenetically diverse reductive dehalogenase-homologous genes in deep subseafloor sedimentary metagenomes.</title>
        <authorList>
            <person name="Kawai M."/>
            <person name="Futagami T."/>
            <person name="Toyoda A."/>
            <person name="Takaki Y."/>
            <person name="Nishi S."/>
            <person name="Hori S."/>
            <person name="Arai W."/>
            <person name="Tsubouchi T."/>
            <person name="Morono Y."/>
            <person name="Uchiyama I."/>
            <person name="Ito T."/>
            <person name="Fujiyama A."/>
            <person name="Inagaki F."/>
            <person name="Takami H."/>
        </authorList>
    </citation>
    <scope>NUCLEOTIDE SEQUENCE</scope>
    <source>
        <strain evidence="12">Expedition CK06-06</strain>
    </source>
</reference>
<evidence type="ECO:0000256" key="7">
    <source>
        <dbReference type="ARBA" id="ARBA00022989"/>
    </source>
</evidence>
<sequence>SAEEGGKIHIALLRGQEEIIKEFDSARQVTGIKLGWVDGARIEQKRLPIWKAAYLGGWYITHMPELIVASIPLIKEDPGKALVGPIGAGQLTVEAVRAFGFSNMLFMAGIISLGIALFNFFPIPPLDGGGMLVALIEGVRRGKRLSPRAMHLAYTIGTTFLITLMVLITFYDVLRLIKGGSFGL</sequence>
<keyword evidence="5" id="KW-0378">Hydrolase</keyword>
<comment type="caution">
    <text evidence="12">The sequence shown here is derived from an EMBL/GenBank/DDBJ whole genome shotgun (WGS) entry which is preliminary data.</text>
</comment>
<feature type="transmembrane region" description="Helical" evidence="10">
    <location>
        <begin position="104"/>
        <end position="123"/>
    </location>
</feature>
<evidence type="ECO:0000256" key="8">
    <source>
        <dbReference type="ARBA" id="ARBA00023049"/>
    </source>
</evidence>
<dbReference type="AlphaFoldDB" id="X1LS72"/>
<feature type="domain" description="Peptidase M50" evidence="11">
    <location>
        <begin position="79"/>
        <end position="163"/>
    </location>
</feature>
<dbReference type="EMBL" id="BARV01017316">
    <property type="protein sequence ID" value="GAI21938.1"/>
    <property type="molecule type" value="Genomic_DNA"/>
</dbReference>
<keyword evidence="8" id="KW-0482">Metalloprotease</keyword>
<gene>
    <name evidence="12" type="ORF">S06H3_29542</name>
</gene>
<evidence type="ECO:0000256" key="10">
    <source>
        <dbReference type="SAM" id="Phobius"/>
    </source>
</evidence>
<keyword evidence="4 10" id="KW-0812">Transmembrane</keyword>
<keyword evidence="3" id="KW-0645">Protease</keyword>
<evidence type="ECO:0000256" key="1">
    <source>
        <dbReference type="ARBA" id="ARBA00001947"/>
    </source>
</evidence>
<feature type="non-terminal residue" evidence="12">
    <location>
        <position position="1"/>
    </location>
</feature>
<evidence type="ECO:0000256" key="2">
    <source>
        <dbReference type="ARBA" id="ARBA00004141"/>
    </source>
</evidence>
<evidence type="ECO:0000313" key="12">
    <source>
        <dbReference type="EMBL" id="GAI21938.1"/>
    </source>
</evidence>
<keyword evidence="9 10" id="KW-0472">Membrane</keyword>